<evidence type="ECO:0000313" key="3">
    <source>
        <dbReference type="Proteomes" id="UP000509303"/>
    </source>
</evidence>
<evidence type="ECO:0000313" key="2">
    <source>
        <dbReference type="EMBL" id="QKW52706.1"/>
    </source>
</evidence>
<accession>A0A7H8NE84</accession>
<dbReference type="RefSeq" id="WP_176164417.1">
    <property type="nucleotide sequence ID" value="NZ_CP054929.1"/>
</dbReference>
<dbReference type="EMBL" id="CP054929">
    <property type="protein sequence ID" value="QKW52706.1"/>
    <property type="molecule type" value="Genomic_DNA"/>
</dbReference>
<dbReference type="Proteomes" id="UP000509303">
    <property type="component" value="Chromosome"/>
</dbReference>
<feature type="compositionally biased region" description="Basic and acidic residues" evidence="1">
    <location>
        <begin position="109"/>
        <end position="120"/>
    </location>
</feature>
<evidence type="ECO:0000256" key="1">
    <source>
        <dbReference type="SAM" id="MobiDB-lite"/>
    </source>
</evidence>
<keyword evidence="3" id="KW-1185">Reference proteome</keyword>
<feature type="region of interest" description="Disordered" evidence="1">
    <location>
        <begin position="85"/>
        <end position="120"/>
    </location>
</feature>
<reference evidence="2 3" key="1">
    <citation type="submission" date="2020-06" db="EMBL/GenBank/DDBJ databases">
        <title>Genome mining for natural products.</title>
        <authorList>
            <person name="Zhang B."/>
            <person name="Shi J."/>
            <person name="Ge H."/>
        </authorList>
    </citation>
    <scope>NUCLEOTIDE SEQUENCE [LARGE SCALE GENOMIC DNA]</scope>
    <source>
        <strain evidence="2 3">NA00687</strain>
    </source>
</reference>
<proteinExistence type="predicted"/>
<name>A0A7H8NE84_9ACTN</name>
<sequence length="173" mass="17410">MGPRRRSLLALAGGSVGAAGVGALLTGCTDGAGDGADSDGRASADERVRSEAARGSLTLLAHYDATIAAHPALANRLRPLRSEVARHAEAFGSPPPSASASPSATHEGSGPRRTVEVPRDARKALTALATAERRTADARTTALATASPELARLLASVAASGAAHAYLLAESRT</sequence>
<gene>
    <name evidence="2" type="ORF">HUT08_27755</name>
</gene>
<organism evidence="2 3">
    <name type="scientific">Streptomyces buecherae</name>
    <dbReference type="NCBI Taxonomy" id="2763006"/>
    <lineage>
        <taxon>Bacteria</taxon>
        <taxon>Bacillati</taxon>
        <taxon>Actinomycetota</taxon>
        <taxon>Actinomycetes</taxon>
        <taxon>Kitasatosporales</taxon>
        <taxon>Streptomycetaceae</taxon>
        <taxon>Streptomyces</taxon>
    </lineage>
</organism>
<dbReference type="PROSITE" id="PS51257">
    <property type="entry name" value="PROKAR_LIPOPROTEIN"/>
    <property type="match status" value="1"/>
</dbReference>
<protein>
    <recommendedName>
        <fullName evidence="4">Lipoprotein</fullName>
    </recommendedName>
</protein>
<dbReference type="AlphaFoldDB" id="A0A7H8NE84"/>
<evidence type="ECO:0008006" key="4">
    <source>
        <dbReference type="Google" id="ProtNLM"/>
    </source>
</evidence>